<comment type="caution">
    <text evidence="2">The sequence shown here is derived from an EMBL/GenBank/DDBJ whole genome shotgun (WGS) entry which is preliminary data.</text>
</comment>
<evidence type="ECO:0000313" key="2">
    <source>
        <dbReference type="EMBL" id="TYB34813.1"/>
    </source>
</evidence>
<dbReference type="InterPro" id="IPR005129">
    <property type="entry name" value="GTPase_ArgK"/>
</dbReference>
<dbReference type="InterPro" id="IPR027417">
    <property type="entry name" value="P-loop_NTPase"/>
</dbReference>
<dbReference type="PANTHER" id="PTHR23408">
    <property type="entry name" value="METHYLMALONYL-COA MUTASE"/>
    <property type="match status" value="1"/>
</dbReference>
<dbReference type="NCBIfam" id="NF006958">
    <property type="entry name" value="PRK09435.1"/>
    <property type="match status" value="1"/>
</dbReference>
<keyword evidence="2" id="KW-0378">Hydrolase</keyword>
<comment type="similarity">
    <text evidence="1">Belongs to the SIMIBI class G3E GTPase family. ArgK/MeaB subfamily.</text>
</comment>
<dbReference type="Proteomes" id="UP000323337">
    <property type="component" value="Unassembled WGS sequence"/>
</dbReference>
<dbReference type="GO" id="GO:0003924">
    <property type="term" value="F:GTPase activity"/>
    <property type="evidence" value="ECO:0007669"/>
    <property type="project" value="InterPro"/>
</dbReference>
<protein>
    <submittedName>
        <fullName evidence="2">Methylmalonyl Co-A mutase-associated GTPase MeaB</fullName>
        <ecNumber evidence="2">3.6.5.-</ecNumber>
    </submittedName>
</protein>
<dbReference type="EMBL" id="VSIV01000052">
    <property type="protein sequence ID" value="TYB34813.1"/>
    <property type="molecule type" value="Genomic_DNA"/>
</dbReference>
<evidence type="ECO:0000313" key="3">
    <source>
        <dbReference type="Proteomes" id="UP000323337"/>
    </source>
</evidence>
<dbReference type="GO" id="GO:0005525">
    <property type="term" value="F:GTP binding"/>
    <property type="evidence" value="ECO:0007669"/>
    <property type="project" value="InterPro"/>
</dbReference>
<name>A0A5D0MS42_FLESI</name>
<dbReference type="SUPFAM" id="SSF52540">
    <property type="entry name" value="P-loop containing nucleoside triphosphate hydrolases"/>
    <property type="match status" value="1"/>
</dbReference>
<dbReference type="CDD" id="cd03114">
    <property type="entry name" value="MMAA-like"/>
    <property type="match status" value="1"/>
</dbReference>
<dbReference type="PANTHER" id="PTHR23408:SF3">
    <property type="entry name" value="METHYLMALONIC ACIDURIA TYPE A PROTEIN, MITOCHONDRIAL"/>
    <property type="match status" value="1"/>
</dbReference>
<sequence length="325" mass="36106">MRVDDIIKGVLKGHKRHLAKAITLVESKSLSKREDADKLLNSILPYTGNSIRLGISGVPGVGKSTFIESFGKFLTSIGKKVAVLAVDPSSKISGGSILGDKTRMQELAKDHEAFIRPSPSDESLGGVARKTRESMLICEAAGYNIIIVETVGVGQSEIEVASMVDCFTLLQLPGAGDELQGIKKGIMEISDIILINKAEGENMHKAQLAKSQIENALHILKMRDDNWIVKVLLVSALNNEGIERFWEVLLHFITHMKNGNFFRRKRKKQSVDWMWKLLDEELMRIFKSDEKIKEMLVSTEEEVRAGHINPASAAKTLLDAFLEKK</sequence>
<dbReference type="NCBIfam" id="TIGR00750">
    <property type="entry name" value="lao"/>
    <property type="match status" value="1"/>
</dbReference>
<dbReference type="Gene3D" id="1.10.287.130">
    <property type="match status" value="1"/>
</dbReference>
<evidence type="ECO:0000256" key="1">
    <source>
        <dbReference type="ARBA" id="ARBA00009625"/>
    </source>
</evidence>
<proteinExistence type="inferred from homology"/>
<accession>A0A5D0MS42</accession>
<dbReference type="AlphaFoldDB" id="A0A5D0MS42"/>
<reference evidence="2 3" key="1">
    <citation type="submission" date="2019-08" db="EMBL/GenBank/DDBJ databases">
        <title>Genomic characterization of a novel candidate phylum (ARYD3) from a high temperature, high salinity tertiary oil reservoir in north central Oklahoma, USA.</title>
        <authorList>
            <person name="Youssef N.H."/>
            <person name="Yadav A."/>
            <person name="Elshahed M.S."/>
        </authorList>
    </citation>
    <scope>NUCLEOTIDE SEQUENCE [LARGE SCALE GENOMIC DNA]</scope>
    <source>
        <strain evidence="2">ARYD1</strain>
    </source>
</reference>
<dbReference type="RefSeq" id="WP_303700224.1">
    <property type="nucleotide sequence ID" value="NZ_VSIV01000052.1"/>
</dbReference>
<dbReference type="EC" id="3.6.5.-" evidence="2"/>
<gene>
    <name evidence="2" type="primary">meaB</name>
    <name evidence="2" type="ORF">FXF49_01885</name>
</gene>
<dbReference type="GO" id="GO:0005737">
    <property type="term" value="C:cytoplasm"/>
    <property type="evidence" value="ECO:0007669"/>
    <property type="project" value="TreeGrafter"/>
</dbReference>
<dbReference type="Gene3D" id="3.40.50.300">
    <property type="entry name" value="P-loop containing nucleotide triphosphate hydrolases"/>
    <property type="match status" value="1"/>
</dbReference>
<dbReference type="Gene3D" id="1.20.5.170">
    <property type="match status" value="1"/>
</dbReference>
<organism evidence="2 3">
    <name type="scientific">Flexistipes sinusarabici</name>
    <dbReference type="NCBI Taxonomy" id="2352"/>
    <lineage>
        <taxon>Bacteria</taxon>
        <taxon>Pseudomonadati</taxon>
        <taxon>Deferribacterota</taxon>
        <taxon>Deferribacteres</taxon>
        <taxon>Deferribacterales</taxon>
        <taxon>Flexistipitaceae</taxon>
        <taxon>Flexistipes</taxon>
    </lineage>
</organism>
<dbReference type="Pfam" id="PF03308">
    <property type="entry name" value="MeaB"/>
    <property type="match status" value="1"/>
</dbReference>